<evidence type="ECO:0000256" key="1">
    <source>
        <dbReference type="SAM" id="MobiDB-lite"/>
    </source>
</evidence>
<gene>
    <name evidence="2" type="ORF">PVAND_006513</name>
</gene>
<evidence type="ECO:0000313" key="3">
    <source>
        <dbReference type="Proteomes" id="UP001107558"/>
    </source>
</evidence>
<evidence type="ECO:0000313" key="2">
    <source>
        <dbReference type="EMBL" id="KAG5676698.1"/>
    </source>
</evidence>
<name>A0A9J6C3W0_POLVA</name>
<dbReference type="Proteomes" id="UP001107558">
    <property type="component" value="Chromosome 2"/>
</dbReference>
<reference evidence="2" key="1">
    <citation type="submission" date="2021-03" db="EMBL/GenBank/DDBJ databases">
        <title>Chromosome level genome of the anhydrobiotic midge Polypedilum vanderplanki.</title>
        <authorList>
            <person name="Yoshida Y."/>
            <person name="Kikawada T."/>
            <person name="Gusev O."/>
        </authorList>
    </citation>
    <scope>NUCLEOTIDE SEQUENCE</scope>
    <source>
        <strain evidence="2">NIAS01</strain>
        <tissue evidence="2">Whole body or cell culture</tissue>
    </source>
</reference>
<organism evidence="2 3">
    <name type="scientific">Polypedilum vanderplanki</name>
    <name type="common">Sleeping chironomid midge</name>
    <dbReference type="NCBI Taxonomy" id="319348"/>
    <lineage>
        <taxon>Eukaryota</taxon>
        <taxon>Metazoa</taxon>
        <taxon>Ecdysozoa</taxon>
        <taxon>Arthropoda</taxon>
        <taxon>Hexapoda</taxon>
        <taxon>Insecta</taxon>
        <taxon>Pterygota</taxon>
        <taxon>Neoptera</taxon>
        <taxon>Endopterygota</taxon>
        <taxon>Diptera</taxon>
        <taxon>Nematocera</taxon>
        <taxon>Chironomoidea</taxon>
        <taxon>Chironomidae</taxon>
        <taxon>Chironominae</taxon>
        <taxon>Polypedilum</taxon>
        <taxon>Polypedilum</taxon>
    </lineage>
</organism>
<dbReference type="EMBL" id="JADBJN010000002">
    <property type="protein sequence ID" value="KAG5676698.1"/>
    <property type="molecule type" value="Genomic_DNA"/>
</dbReference>
<proteinExistence type="predicted"/>
<sequence>MPETDALKTEIVKDQRVDITTITQTFITTERFDTSSEPIELPSKEVTDIIHDENDNEPTSENVFIETTQDSTEQIPKIQKLPEKVEDESQQERSSKKKRKHKKKPSVEVSDDQTTESLPQEPHEELSESIEKVESTSAPESKSQKDDISTITQTFITTEITKVIEESLPQEIHTSSEPIELPSSEISEIIHDETDNEPIREYINYEPIEISSDEMPETDALKTEIVKDQRVDITTITQTFITTERFDTSSEPIELPSKNLPQEPHEELSESIEKVESTSAPESKSQKDDISTITQTFITTEITKVIEESLPQEIHTSSEPIRLPSKEVTNIIHDETDNEPIREYIINTVSEPIEISSNEMPETDALKTEIVKDQRVDITTITQTFITTERFDTSSEPIELPSKEVTDIIHDENDNEPISENVLIETHTRFY</sequence>
<feature type="region of interest" description="Disordered" evidence="1">
    <location>
        <begin position="247"/>
        <end position="289"/>
    </location>
</feature>
<feature type="compositionally biased region" description="Basic residues" evidence="1">
    <location>
        <begin position="95"/>
        <end position="104"/>
    </location>
</feature>
<protein>
    <submittedName>
        <fullName evidence="2">Uncharacterized protein</fullName>
    </submittedName>
</protein>
<feature type="compositionally biased region" description="Basic and acidic residues" evidence="1">
    <location>
        <begin position="263"/>
        <end position="276"/>
    </location>
</feature>
<feature type="compositionally biased region" description="Polar residues" evidence="1">
    <location>
        <begin position="57"/>
        <end position="74"/>
    </location>
</feature>
<feature type="compositionally biased region" description="Basic and acidic residues" evidence="1">
    <location>
        <begin position="121"/>
        <end position="134"/>
    </location>
</feature>
<feature type="region of interest" description="Disordered" evidence="1">
    <location>
        <begin position="47"/>
        <end position="150"/>
    </location>
</feature>
<accession>A0A9J6C3W0</accession>
<comment type="caution">
    <text evidence="2">The sequence shown here is derived from an EMBL/GenBank/DDBJ whole genome shotgun (WGS) entry which is preliminary data.</text>
</comment>
<dbReference type="AlphaFoldDB" id="A0A9J6C3W0"/>
<keyword evidence="3" id="KW-1185">Reference proteome</keyword>